<evidence type="ECO:0008006" key="4">
    <source>
        <dbReference type="Google" id="ProtNLM"/>
    </source>
</evidence>
<dbReference type="InterPro" id="IPR015424">
    <property type="entry name" value="PyrdxlP-dep_Trfase"/>
</dbReference>
<dbReference type="Gene3D" id="3.90.1150.10">
    <property type="entry name" value="Aspartate Aminotransferase, domain 1"/>
    <property type="match status" value="1"/>
</dbReference>
<evidence type="ECO:0000313" key="3">
    <source>
        <dbReference type="EMBL" id="KKM89546.1"/>
    </source>
</evidence>
<dbReference type="InterPro" id="IPR000653">
    <property type="entry name" value="DegT/StrS_aminotransferase"/>
</dbReference>
<keyword evidence="1" id="KW-0663">Pyridoxal phosphate</keyword>
<evidence type="ECO:0000256" key="1">
    <source>
        <dbReference type="ARBA" id="ARBA00022898"/>
    </source>
</evidence>
<dbReference type="EMBL" id="LAZR01006802">
    <property type="protein sequence ID" value="KKM89546.1"/>
    <property type="molecule type" value="Genomic_DNA"/>
</dbReference>
<organism evidence="3">
    <name type="scientific">marine sediment metagenome</name>
    <dbReference type="NCBI Taxonomy" id="412755"/>
    <lineage>
        <taxon>unclassified sequences</taxon>
        <taxon>metagenomes</taxon>
        <taxon>ecological metagenomes</taxon>
    </lineage>
</organism>
<dbReference type="Gene3D" id="3.40.640.10">
    <property type="entry name" value="Type I PLP-dependent aspartate aminotransferase-like (Major domain)"/>
    <property type="match status" value="1"/>
</dbReference>
<dbReference type="GO" id="GO:0008483">
    <property type="term" value="F:transaminase activity"/>
    <property type="evidence" value="ECO:0007669"/>
    <property type="project" value="TreeGrafter"/>
</dbReference>
<dbReference type="CDD" id="cd00616">
    <property type="entry name" value="AHBA_syn"/>
    <property type="match status" value="1"/>
</dbReference>
<dbReference type="FunFam" id="3.40.640.10:FF:000089">
    <property type="entry name" value="Aminotransferase, DegT/DnrJ/EryC1/StrS family"/>
    <property type="match status" value="1"/>
</dbReference>
<dbReference type="PANTHER" id="PTHR30244">
    <property type="entry name" value="TRANSAMINASE"/>
    <property type="match status" value="1"/>
</dbReference>
<dbReference type="PIRSF" id="PIRSF000390">
    <property type="entry name" value="PLP_StrS"/>
    <property type="match status" value="1"/>
</dbReference>
<dbReference type="GO" id="GO:0000271">
    <property type="term" value="P:polysaccharide biosynthetic process"/>
    <property type="evidence" value="ECO:0007669"/>
    <property type="project" value="TreeGrafter"/>
</dbReference>
<dbReference type="SUPFAM" id="SSF53383">
    <property type="entry name" value="PLP-dependent transferases"/>
    <property type="match status" value="1"/>
</dbReference>
<name>A0A0F9LQZ0_9ZZZZ</name>
<dbReference type="AlphaFoldDB" id="A0A0F9LQZ0"/>
<accession>A0A0F9LQZ0</accession>
<comment type="similarity">
    <text evidence="2">Belongs to the DegT/DnrJ/EryC1 family.</text>
</comment>
<reference evidence="3" key="1">
    <citation type="journal article" date="2015" name="Nature">
        <title>Complex archaea that bridge the gap between prokaryotes and eukaryotes.</title>
        <authorList>
            <person name="Spang A."/>
            <person name="Saw J.H."/>
            <person name="Jorgensen S.L."/>
            <person name="Zaremba-Niedzwiedzka K."/>
            <person name="Martijn J."/>
            <person name="Lind A.E."/>
            <person name="van Eijk R."/>
            <person name="Schleper C."/>
            <person name="Guy L."/>
            <person name="Ettema T.J."/>
        </authorList>
    </citation>
    <scope>NUCLEOTIDE SEQUENCE</scope>
</reference>
<sequence length="390" mass="43797">MNIPFLDLKAQYRSIQEEINQKILEVASSQKFILGSEVENLEKEIAAFCETRFATGVSSGSDALLVSLMALDAGEGDAVITTPFTFFATAGAIARLKARPVFCDIDKTSCNISPEKLEELLENQLKEHRSLKIKAIIPVHLYGQCADMTPIMNLASKYELSVIEDAAQAIGAEYPSPSGIKKACAMGDFGALSFFPSKNLGAFGDGGMVLTNDESLARKLKVLRVHGSRDKYFYEILGGNFRLDALQAAILSVKLKYLETWQNKRIEKASYYDRIFKESGLEQERLIKIPESLYKDKGVKNYHVYHQYVIRAEKRDKLKEFLQEKNVPTAIYYPLPLHLQKCFSYLGYKEGDFPVAEEAAREVLALPIYPELTSDQQDFIVSSIQSFYKG</sequence>
<dbReference type="InterPro" id="IPR015421">
    <property type="entry name" value="PyrdxlP-dep_Trfase_major"/>
</dbReference>
<proteinExistence type="inferred from homology"/>
<comment type="caution">
    <text evidence="3">The sequence shown here is derived from an EMBL/GenBank/DDBJ whole genome shotgun (WGS) entry which is preliminary data.</text>
</comment>
<dbReference type="GO" id="GO:0030170">
    <property type="term" value="F:pyridoxal phosphate binding"/>
    <property type="evidence" value="ECO:0007669"/>
    <property type="project" value="UniProtKB-ARBA"/>
</dbReference>
<evidence type="ECO:0000256" key="2">
    <source>
        <dbReference type="ARBA" id="ARBA00037999"/>
    </source>
</evidence>
<dbReference type="InterPro" id="IPR015422">
    <property type="entry name" value="PyrdxlP-dep_Trfase_small"/>
</dbReference>
<dbReference type="PANTHER" id="PTHR30244:SF36">
    <property type="entry name" value="3-OXO-GLUCOSE-6-PHOSPHATE:GLUTAMATE AMINOTRANSFERASE"/>
    <property type="match status" value="1"/>
</dbReference>
<protein>
    <recommendedName>
        <fullName evidence="4">Transcriptional regulator</fullName>
    </recommendedName>
</protein>
<gene>
    <name evidence="3" type="ORF">LCGC14_1247570</name>
</gene>
<dbReference type="Pfam" id="PF01041">
    <property type="entry name" value="DegT_DnrJ_EryC1"/>
    <property type="match status" value="1"/>
</dbReference>